<organism evidence="4 5">
    <name type="scientific">Mesorhabditis spiculigera</name>
    <dbReference type="NCBI Taxonomy" id="96644"/>
    <lineage>
        <taxon>Eukaryota</taxon>
        <taxon>Metazoa</taxon>
        <taxon>Ecdysozoa</taxon>
        <taxon>Nematoda</taxon>
        <taxon>Chromadorea</taxon>
        <taxon>Rhabditida</taxon>
        <taxon>Rhabditina</taxon>
        <taxon>Rhabditomorpha</taxon>
        <taxon>Rhabditoidea</taxon>
        <taxon>Rhabditidae</taxon>
        <taxon>Mesorhabditinae</taxon>
        <taxon>Mesorhabditis</taxon>
    </lineage>
</organism>
<evidence type="ECO:0000256" key="2">
    <source>
        <dbReference type="SAM" id="Phobius"/>
    </source>
</evidence>
<feature type="non-terminal residue" evidence="4">
    <location>
        <position position="247"/>
    </location>
</feature>
<feature type="region of interest" description="Disordered" evidence="1">
    <location>
        <begin position="213"/>
        <end position="247"/>
    </location>
</feature>
<evidence type="ECO:0000313" key="5">
    <source>
        <dbReference type="Proteomes" id="UP001177023"/>
    </source>
</evidence>
<dbReference type="EMBL" id="CATQJA010002663">
    <property type="protein sequence ID" value="CAJ0581655.1"/>
    <property type="molecule type" value="Genomic_DNA"/>
</dbReference>
<evidence type="ECO:0000313" key="4">
    <source>
        <dbReference type="EMBL" id="CAJ0581655.1"/>
    </source>
</evidence>
<comment type="caution">
    <text evidence="4">The sequence shown here is derived from an EMBL/GenBank/DDBJ whole genome shotgun (WGS) entry which is preliminary data.</text>
</comment>
<gene>
    <name evidence="4" type="ORF">MSPICULIGERA_LOCUS19810</name>
</gene>
<keyword evidence="2" id="KW-1133">Transmembrane helix</keyword>
<evidence type="ECO:0000256" key="3">
    <source>
        <dbReference type="SAM" id="SignalP"/>
    </source>
</evidence>
<keyword evidence="2" id="KW-0472">Membrane</keyword>
<name>A0AA36D694_9BILA</name>
<sequence length="247" mass="27542">MFLWLLQHANFLLIHSQHLIDPTDWIAMDTAGDLISNVSEPVPGLDRILRGGTPLASCDLYNITFTTSADQSIFSKNNGSLECRCPLRYSGQSCEVQPPIALPLIQTYNFFTPFAGSMILIVGVVLLAIFFVTMLMLRGCFCDCFGPMYWGCGRKDEEEDRPLDQEVLQKMLNECKRSDVRRELMAHEQEYGPVSTISDGMAQPYNTTVIVPSAPAEYRRPPSPPPAYSSVAGSAERLNSQMPHTQI</sequence>
<protein>
    <recommendedName>
        <fullName evidence="6">EGF-like domain-containing protein</fullName>
    </recommendedName>
</protein>
<dbReference type="Proteomes" id="UP001177023">
    <property type="component" value="Unassembled WGS sequence"/>
</dbReference>
<feature type="compositionally biased region" description="Polar residues" evidence="1">
    <location>
        <begin position="237"/>
        <end position="247"/>
    </location>
</feature>
<evidence type="ECO:0000256" key="1">
    <source>
        <dbReference type="SAM" id="MobiDB-lite"/>
    </source>
</evidence>
<keyword evidence="2" id="KW-0812">Transmembrane</keyword>
<dbReference type="AlphaFoldDB" id="A0AA36D694"/>
<feature type="transmembrane region" description="Helical" evidence="2">
    <location>
        <begin position="114"/>
        <end position="137"/>
    </location>
</feature>
<proteinExistence type="predicted"/>
<reference evidence="4" key="1">
    <citation type="submission" date="2023-06" db="EMBL/GenBank/DDBJ databases">
        <authorList>
            <person name="Delattre M."/>
        </authorList>
    </citation>
    <scope>NUCLEOTIDE SEQUENCE</scope>
    <source>
        <strain evidence="4">AF72</strain>
    </source>
</reference>
<keyword evidence="3" id="KW-0732">Signal</keyword>
<feature type="signal peptide" evidence="3">
    <location>
        <begin position="1"/>
        <end position="16"/>
    </location>
</feature>
<feature type="chain" id="PRO_5041210083" description="EGF-like domain-containing protein" evidence="3">
    <location>
        <begin position="17"/>
        <end position="247"/>
    </location>
</feature>
<accession>A0AA36D694</accession>
<evidence type="ECO:0008006" key="6">
    <source>
        <dbReference type="Google" id="ProtNLM"/>
    </source>
</evidence>
<keyword evidence="5" id="KW-1185">Reference proteome</keyword>